<dbReference type="Proteomes" id="UP000503399">
    <property type="component" value="Chromosome"/>
</dbReference>
<evidence type="ECO:0000313" key="2">
    <source>
        <dbReference type="Proteomes" id="UP000503399"/>
    </source>
</evidence>
<gene>
    <name evidence="1" type="ORF">R50_0805</name>
</gene>
<name>A0A6F8ZEF9_9FIRM</name>
<keyword evidence="2" id="KW-1185">Reference proteome</keyword>
<dbReference type="AlphaFoldDB" id="A0A6F8ZEF9"/>
<dbReference type="EMBL" id="LR778114">
    <property type="protein sequence ID" value="CAB1128311.1"/>
    <property type="molecule type" value="Genomic_DNA"/>
</dbReference>
<evidence type="ECO:0000313" key="1">
    <source>
        <dbReference type="EMBL" id="CAB1128311.1"/>
    </source>
</evidence>
<reference evidence="1 2" key="1">
    <citation type="submission" date="2020-02" db="EMBL/GenBank/DDBJ databases">
        <authorList>
            <person name="Hogendoorn C."/>
        </authorList>
    </citation>
    <scope>NUCLEOTIDE SEQUENCE [LARGE SCALE GENOMIC DNA]</scope>
    <source>
        <strain evidence="1">R501</strain>
    </source>
</reference>
<sequence>MADVWKARVVGLRALHAIVGDLHRMGLLPAHMPTGVGAGALEDLVTYWALAAAWAAYPRTVYEHVGFVPLLAWGRWGNPPDRLLGLLTLCPVCGADGVVWVNPPDPHWQWNGQFWEPTVMPAWQHPACRTPYALEHGYLCAQGPHA</sequence>
<dbReference type="KEGG" id="hfv:R50_0805"/>
<organism evidence="1 2">
    <name type="scientific">Candidatus Hydrogenisulfobacillus filiaventi</name>
    <dbReference type="NCBI Taxonomy" id="2707344"/>
    <lineage>
        <taxon>Bacteria</taxon>
        <taxon>Bacillati</taxon>
        <taxon>Bacillota</taxon>
        <taxon>Clostridia</taxon>
        <taxon>Eubacteriales</taxon>
        <taxon>Clostridiales Family XVII. Incertae Sedis</taxon>
        <taxon>Candidatus Hydrogenisulfobacillus</taxon>
    </lineage>
</organism>
<protein>
    <submittedName>
        <fullName evidence="1">Uncharacterized protein</fullName>
    </submittedName>
</protein>
<accession>A0A6F8ZEF9</accession>
<proteinExistence type="predicted"/>